<dbReference type="EMBL" id="SGXD01000005">
    <property type="protein sequence ID" value="RZS80093.1"/>
    <property type="molecule type" value="Genomic_DNA"/>
</dbReference>
<gene>
    <name evidence="4" type="ORF">EV189_3573</name>
</gene>
<dbReference type="SUPFAM" id="SSF69318">
    <property type="entry name" value="Integrin alpha N-terminal domain"/>
    <property type="match status" value="1"/>
</dbReference>
<feature type="compositionally biased region" description="Low complexity" evidence="2">
    <location>
        <begin position="239"/>
        <end position="277"/>
    </location>
</feature>
<protein>
    <submittedName>
        <fullName evidence="4">VCBS repeat protein</fullName>
    </submittedName>
</protein>
<comment type="caution">
    <text evidence="4">The sequence shown here is derived from an EMBL/GenBank/DDBJ whole genome shotgun (WGS) entry which is preliminary data.</text>
</comment>
<dbReference type="Pfam" id="PF13517">
    <property type="entry name" value="FG-GAP_3"/>
    <property type="match status" value="1"/>
</dbReference>
<dbReference type="RefSeq" id="WP_130494299.1">
    <property type="nucleotide sequence ID" value="NZ_SGXD01000005.1"/>
</dbReference>
<sequence>MPHRSSSSTRRVPLATRAAALGVGIAAAAAGLGGSPAASAATTARPGLVAPAPEVGRVQSVPGYASATGLVAQVGSRAGSHWDVTVHVPVPAGSTAVYGDWDGDGAQTPGLFAGGTWTLWNVLIGKLPSPAMTVGGFGAAGDVPVVGDWDGDGRTDLGVFRAGTFYLRTLRPGGTLGPTQRLAFGVAGDVPVVGDWDGDGRTDLGVRRGAEFFFRGRAAVLQPAPVVTPSPSGTPSPRPSASASRAAVARLASSSSPSAPTSPRGSASPSPGASASPSPAPVDPALPGIPAGTPRLAFGTAGDSPVAGDWDGDGKDTVGVVRGSSWLLRDDLLAGPPTRTRVVVRSAGDAPLPWRAPTSDGQSCPFVAARTVAARHDANAGYVVPPRGTHQPMTDEDVEGKARAAVGNAERFFTGAGYTSQAIVRRPYPDLLGYWGPLQTEYAIRLPAMRAASLAVGLSTQTWDTAALGVDPQRGREYVDWLVRTLSCEHAAFTPGGWGYGWQTAHWAMYAGLAAWLDWDQLAPQEREYAATMVVAEADHQLTLDVPYQFDLAGQDLAPGDTKAEEDSWNAAELELAVAMMPQHPRAGLWRRKAVDYELASFATPGDAASGQVVNGLALSQRLRGTNADADGVVINQGVHNPDYFETVQQDWWAAAFARLAGKAAPEAATYGAQRQWDVMTTYQFPRTLPDGTSSPTTVYQPDGSVFFPEGTRWGTLRRAQFASLDAFRLLTTRDPLQRDQAWTYLGQHLDGELALQARQGTGQTYEPGEDTYPGREEYAAAMTSMALLAVYIDAWMPVDTKDTATYAPLPKVAGLQPASGVPALPGTSTQSAGTSAAGLVGPVGAVAASPELDSP</sequence>
<dbReference type="InterPro" id="IPR013517">
    <property type="entry name" value="FG-GAP"/>
</dbReference>
<keyword evidence="1 3" id="KW-0732">Signal</keyword>
<dbReference type="PROSITE" id="PS51318">
    <property type="entry name" value="TAT"/>
    <property type="match status" value="1"/>
</dbReference>
<dbReference type="InterPro" id="IPR028994">
    <property type="entry name" value="Integrin_alpha_N"/>
</dbReference>
<accession>A0A4Q7NB61</accession>
<reference evidence="4 5" key="1">
    <citation type="submission" date="2019-02" db="EMBL/GenBank/DDBJ databases">
        <title>Genomic Encyclopedia of Type Strains, Phase IV (KMG-IV): sequencing the most valuable type-strain genomes for metagenomic binning, comparative biology and taxonomic classification.</title>
        <authorList>
            <person name="Goeker M."/>
        </authorList>
    </citation>
    <scope>NUCLEOTIDE SEQUENCE [LARGE SCALE GENOMIC DNA]</scope>
    <source>
        <strain evidence="4 5">DSM 45622</strain>
    </source>
</reference>
<keyword evidence="5" id="KW-1185">Reference proteome</keyword>
<dbReference type="InterPro" id="IPR006311">
    <property type="entry name" value="TAT_signal"/>
</dbReference>
<feature type="chain" id="PRO_5020653355" evidence="3">
    <location>
        <begin position="41"/>
        <end position="856"/>
    </location>
</feature>
<evidence type="ECO:0000313" key="4">
    <source>
        <dbReference type="EMBL" id="RZS80093.1"/>
    </source>
</evidence>
<feature type="signal peptide" evidence="3">
    <location>
        <begin position="1"/>
        <end position="40"/>
    </location>
</feature>
<name>A0A4Q7NB61_9ACTN</name>
<feature type="region of interest" description="Disordered" evidence="2">
    <location>
        <begin position="224"/>
        <end position="312"/>
    </location>
</feature>
<dbReference type="Proteomes" id="UP000293638">
    <property type="component" value="Unassembled WGS sequence"/>
</dbReference>
<dbReference type="OrthoDB" id="1099523at2"/>
<proteinExistence type="predicted"/>
<evidence type="ECO:0000256" key="2">
    <source>
        <dbReference type="SAM" id="MobiDB-lite"/>
    </source>
</evidence>
<evidence type="ECO:0000313" key="5">
    <source>
        <dbReference type="Proteomes" id="UP000293638"/>
    </source>
</evidence>
<organism evidence="4 5">
    <name type="scientific">Motilibacter rhizosphaerae</name>
    <dbReference type="NCBI Taxonomy" id="598652"/>
    <lineage>
        <taxon>Bacteria</taxon>
        <taxon>Bacillati</taxon>
        <taxon>Actinomycetota</taxon>
        <taxon>Actinomycetes</taxon>
        <taxon>Motilibacterales</taxon>
        <taxon>Motilibacteraceae</taxon>
        <taxon>Motilibacter</taxon>
    </lineage>
</organism>
<evidence type="ECO:0000256" key="1">
    <source>
        <dbReference type="ARBA" id="ARBA00022729"/>
    </source>
</evidence>
<evidence type="ECO:0000256" key="3">
    <source>
        <dbReference type="SAM" id="SignalP"/>
    </source>
</evidence>
<feature type="compositionally biased region" description="Pro residues" evidence="2">
    <location>
        <begin position="226"/>
        <end position="238"/>
    </location>
</feature>
<dbReference type="AlphaFoldDB" id="A0A4Q7NB61"/>